<dbReference type="RefSeq" id="WP_184156728.1">
    <property type="nucleotide sequence ID" value="NZ_JACHKA010000001.1"/>
</dbReference>
<comment type="caution">
    <text evidence="7">The sequence shown here is derived from an EMBL/GenBank/DDBJ whole genome shotgun (WGS) entry which is preliminary data.</text>
</comment>
<keyword evidence="3 5" id="KW-0067">ATP-binding</keyword>
<keyword evidence="5" id="KW-0963">Cytoplasm</keyword>
<dbReference type="SUPFAM" id="SSF52540">
    <property type="entry name" value="P-loop containing nucleoside triphosphate hydrolases"/>
    <property type="match status" value="1"/>
</dbReference>
<evidence type="ECO:0000313" key="8">
    <source>
        <dbReference type="Proteomes" id="UP001138540"/>
    </source>
</evidence>
<comment type="pathway">
    <text evidence="5">Cofactor biosynthesis; coenzyme A biosynthesis; CoA from (R)-pantothenate: step 5/5.</text>
</comment>
<evidence type="ECO:0000256" key="5">
    <source>
        <dbReference type="HAMAP-Rule" id="MF_00376"/>
    </source>
</evidence>
<comment type="subcellular location">
    <subcellularLocation>
        <location evidence="5">Cytoplasm</location>
    </subcellularLocation>
</comment>
<evidence type="ECO:0000256" key="3">
    <source>
        <dbReference type="ARBA" id="ARBA00022840"/>
    </source>
</evidence>
<reference evidence="7 8" key="1">
    <citation type="submission" date="2020-08" db="EMBL/GenBank/DDBJ databases">
        <title>Exploring microbial biodiversity for novel pathways involved in the catabolism of aromatic compounds derived from lignin.</title>
        <authorList>
            <person name="Elkins J."/>
        </authorList>
    </citation>
    <scope>NUCLEOTIDE SEQUENCE [LARGE SCALE GENOMIC DNA]</scope>
    <source>
        <strain evidence="7 8">B1D3A</strain>
    </source>
</reference>
<evidence type="ECO:0000256" key="6">
    <source>
        <dbReference type="NCBIfam" id="TIGR00152"/>
    </source>
</evidence>
<dbReference type="InterPro" id="IPR027417">
    <property type="entry name" value="P-loop_NTPase"/>
</dbReference>
<keyword evidence="4 5" id="KW-0173">Coenzyme A biosynthesis</keyword>
<accession>A0ABR6NL50</accession>
<evidence type="ECO:0000256" key="4">
    <source>
        <dbReference type="ARBA" id="ARBA00022993"/>
    </source>
</evidence>
<keyword evidence="5 7" id="KW-0418">Kinase</keyword>
<comment type="similarity">
    <text evidence="1 5">Belongs to the CoaE family.</text>
</comment>
<dbReference type="PANTHER" id="PTHR10695:SF46">
    <property type="entry name" value="BIFUNCTIONAL COENZYME A SYNTHASE-RELATED"/>
    <property type="match status" value="1"/>
</dbReference>
<dbReference type="Proteomes" id="UP001138540">
    <property type="component" value="Unassembled WGS sequence"/>
</dbReference>
<evidence type="ECO:0000313" key="7">
    <source>
        <dbReference type="EMBL" id="MBB5987993.1"/>
    </source>
</evidence>
<dbReference type="PROSITE" id="PS51219">
    <property type="entry name" value="DPCK"/>
    <property type="match status" value="1"/>
</dbReference>
<organism evidence="7 8">
    <name type="scientific">Sphingobium lignivorans</name>
    <dbReference type="NCBI Taxonomy" id="2735886"/>
    <lineage>
        <taxon>Bacteria</taxon>
        <taxon>Pseudomonadati</taxon>
        <taxon>Pseudomonadota</taxon>
        <taxon>Alphaproteobacteria</taxon>
        <taxon>Sphingomonadales</taxon>
        <taxon>Sphingomonadaceae</taxon>
        <taxon>Sphingobium</taxon>
    </lineage>
</organism>
<dbReference type="Pfam" id="PF01121">
    <property type="entry name" value="CoaE"/>
    <property type="match status" value="1"/>
</dbReference>
<dbReference type="InterPro" id="IPR001977">
    <property type="entry name" value="Depp_CoAkinase"/>
</dbReference>
<gene>
    <name evidence="5" type="primary">coaE</name>
    <name evidence="7" type="ORF">HNP60_003967</name>
</gene>
<proteinExistence type="inferred from homology"/>
<dbReference type="HAMAP" id="MF_00376">
    <property type="entry name" value="Dephospho_CoA_kinase"/>
    <property type="match status" value="1"/>
</dbReference>
<name>A0ABR6NL50_9SPHN</name>
<protein>
    <recommendedName>
        <fullName evidence="5 6">Dephospho-CoA kinase</fullName>
        <ecNumber evidence="5 6">2.7.1.24</ecNumber>
    </recommendedName>
    <alternativeName>
        <fullName evidence="5">Dephosphocoenzyme A kinase</fullName>
    </alternativeName>
</protein>
<feature type="binding site" evidence="5">
    <location>
        <begin position="15"/>
        <end position="20"/>
    </location>
    <ligand>
        <name>ATP</name>
        <dbReference type="ChEBI" id="CHEBI:30616"/>
    </ligand>
</feature>
<dbReference type="EMBL" id="JACHKA010000001">
    <property type="protein sequence ID" value="MBB5987993.1"/>
    <property type="molecule type" value="Genomic_DNA"/>
</dbReference>
<dbReference type="NCBIfam" id="TIGR00152">
    <property type="entry name" value="dephospho-CoA kinase"/>
    <property type="match status" value="1"/>
</dbReference>
<keyword evidence="2 5" id="KW-0547">Nucleotide-binding</keyword>
<dbReference type="CDD" id="cd02022">
    <property type="entry name" value="DPCK"/>
    <property type="match status" value="1"/>
</dbReference>
<evidence type="ECO:0000256" key="1">
    <source>
        <dbReference type="ARBA" id="ARBA00009018"/>
    </source>
</evidence>
<dbReference type="Gene3D" id="3.40.50.300">
    <property type="entry name" value="P-loop containing nucleotide triphosphate hydrolases"/>
    <property type="match status" value="1"/>
</dbReference>
<keyword evidence="5 7" id="KW-0808">Transferase</keyword>
<comment type="function">
    <text evidence="5">Catalyzes the phosphorylation of the 3'-hydroxyl group of dephosphocoenzyme A to form coenzyme A.</text>
</comment>
<evidence type="ECO:0000256" key="2">
    <source>
        <dbReference type="ARBA" id="ARBA00022741"/>
    </source>
</evidence>
<comment type="catalytic activity">
    <reaction evidence="5">
        <text>3'-dephospho-CoA + ATP = ADP + CoA + H(+)</text>
        <dbReference type="Rhea" id="RHEA:18245"/>
        <dbReference type="ChEBI" id="CHEBI:15378"/>
        <dbReference type="ChEBI" id="CHEBI:30616"/>
        <dbReference type="ChEBI" id="CHEBI:57287"/>
        <dbReference type="ChEBI" id="CHEBI:57328"/>
        <dbReference type="ChEBI" id="CHEBI:456216"/>
        <dbReference type="EC" id="2.7.1.24"/>
    </reaction>
</comment>
<dbReference type="PANTHER" id="PTHR10695">
    <property type="entry name" value="DEPHOSPHO-COA KINASE-RELATED"/>
    <property type="match status" value="1"/>
</dbReference>
<dbReference type="GO" id="GO:0004140">
    <property type="term" value="F:dephospho-CoA kinase activity"/>
    <property type="evidence" value="ECO:0007669"/>
    <property type="project" value="UniProtKB-EC"/>
</dbReference>
<keyword evidence="8" id="KW-1185">Reference proteome</keyword>
<dbReference type="EC" id="2.7.1.24" evidence="5 6"/>
<sequence length="201" mass="21930">MPHRPFRLGLTGSIGMGKSAVAGMMHAMGVPVFDADAQVHQLQGPGGALIGAIEARFPGTTGPGGVDRQALGTRVIGQPDEMAALEAIVHPAVRAARSDFLARHRAYPIVLLDIPLLFETRAERGLDMVAVVSAPFFLQRRRVMARPGMTEARFRRIRASQMPDHVKRARADVVIETGCPKWRTRAQVRGLIACLRRSLVR</sequence>